<dbReference type="AlphaFoldDB" id="Q6Z3L7"/>
<organism evidence="1 2">
    <name type="scientific">Oryza sativa subsp. japonica</name>
    <name type="common">Rice</name>
    <dbReference type="NCBI Taxonomy" id="39947"/>
    <lineage>
        <taxon>Eukaryota</taxon>
        <taxon>Viridiplantae</taxon>
        <taxon>Streptophyta</taxon>
        <taxon>Embryophyta</taxon>
        <taxon>Tracheophyta</taxon>
        <taxon>Spermatophyta</taxon>
        <taxon>Magnoliopsida</taxon>
        <taxon>Liliopsida</taxon>
        <taxon>Poales</taxon>
        <taxon>Poaceae</taxon>
        <taxon>BOP clade</taxon>
        <taxon>Oryzoideae</taxon>
        <taxon>Oryzeae</taxon>
        <taxon>Oryzinae</taxon>
        <taxon>Oryza</taxon>
        <taxon>Oryza sativa</taxon>
    </lineage>
</organism>
<name>Q6Z3L7_ORYSJ</name>
<protein>
    <submittedName>
        <fullName evidence="1">Uncharacterized protein</fullName>
    </submittedName>
</protein>
<evidence type="ECO:0000313" key="1">
    <source>
        <dbReference type="EMBL" id="BAD05579.1"/>
    </source>
</evidence>
<reference evidence="2" key="1">
    <citation type="journal article" date="2005" name="Nature">
        <title>The map-based sequence of the rice genome.</title>
        <authorList>
            <consortium name="International rice genome sequencing project (IRGSP)"/>
            <person name="Matsumoto T."/>
            <person name="Wu J."/>
            <person name="Kanamori H."/>
            <person name="Katayose Y."/>
            <person name="Fujisawa M."/>
            <person name="Namiki N."/>
            <person name="Mizuno H."/>
            <person name="Yamamoto K."/>
            <person name="Antonio B.A."/>
            <person name="Baba T."/>
            <person name="Sakata K."/>
            <person name="Nagamura Y."/>
            <person name="Aoki H."/>
            <person name="Arikawa K."/>
            <person name="Arita K."/>
            <person name="Bito T."/>
            <person name="Chiden Y."/>
            <person name="Fujitsuka N."/>
            <person name="Fukunaka R."/>
            <person name="Hamada M."/>
            <person name="Harada C."/>
            <person name="Hayashi A."/>
            <person name="Hijishita S."/>
            <person name="Honda M."/>
            <person name="Hosokawa S."/>
            <person name="Ichikawa Y."/>
            <person name="Idonuma A."/>
            <person name="Iijima M."/>
            <person name="Ikeda M."/>
            <person name="Ikeno M."/>
            <person name="Ito K."/>
            <person name="Ito S."/>
            <person name="Ito T."/>
            <person name="Ito Y."/>
            <person name="Ito Y."/>
            <person name="Iwabuchi A."/>
            <person name="Kamiya K."/>
            <person name="Karasawa W."/>
            <person name="Kurita K."/>
            <person name="Katagiri S."/>
            <person name="Kikuta A."/>
            <person name="Kobayashi H."/>
            <person name="Kobayashi N."/>
            <person name="Machita K."/>
            <person name="Maehara T."/>
            <person name="Masukawa M."/>
            <person name="Mizubayashi T."/>
            <person name="Mukai Y."/>
            <person name="Nagasaki H."/>
            <person name="Nagata Y."/>
            <person name="Naito S."/>
            <person name="Nakashima M."/>
            <person name="Nakama Y."/>
            <person name="Nakamichi Y."/>
            <person name="Nakamura M."/>
            <person name="Meguro A."/>
            <person name="Negishi M."/>
            <person name="Ohta I."/>
            <person name="Ohta T."/>
            <person name="Okamoto M."/>
            <person name="Ono N."/>
            <person name="Saji S."/>
            <person name="Sakaguchi M."/>
            <person name="Sakai K."/>
            <person name="Shibata M."/>
            <person name="Shimokawa T."/>
            <person name="Song J."/>
            <person name="Takazaki Y."/>
            <person name="Terasawa K."/>
            <person name="Tsugane M."/>
            <person name="Tsuji K."/>
            <person name="Ueda S."/>
            <person name="Waki K."/>
            <person name="Yamagata H."/>
            <person name="Yamamoto M."/>
            <person name="Yamamoto S."/>
            <person name="Yamane H."/>
            <person name="Yoshiki S."/>
            <person name="Yoshihara R."/>
            <person name="Yukawa K."/>
            <person name="Zhong H."/>
            <person name="Yano M."/>
            <person name="Yuan Q."/>
            <person name="Ouyang S."/>
            <person name="Liu J."/>
            <person name="Jones K.M."/>
            <person name="Gansberger K."/>
            <person name="Moffat K."/>
            <person name="Hill J."/>
            <person name="Bera J."/>
            <person name="Fadrosh D."/>
            <person name="Jin S."/>
            <person name="Johri S."/>
            <person name="Kim M."/>
            <person name="Overton L."/>
            <person name="Reardon M."/>
            <person name="Tsitrin T."/>
            <person name="Vuong H."/>
            <person name="Weaver B."/>
            <person name="Ciecko A."/>
            <person name="Tallon L."/>
            <person name="Jackson J."/>
            <person name="Pai G."/>
            <person name="Aken S.V."/>
            <person name="Utterback T."/>
            <person name="Reidmuller S."/>
            <person name="Feldblyum T."/>
            <person name="Hsiao J."/>
            <person name="Zismann V."/>
            <person name="Iobst S."/>
            <person name="de Vazeille A.R."/>
            <person name="Buell C.R."/>
            <person name="Ying K."/>
            <person name="Li Y."/>
            <person name="Lu T."/>
            <person name="Huang Y."/>
            <person name="Zhao Q."/>
            <person name="Feng Q."/>
            <person name="Zhang L."/>
            <person name="Zhu J."/>
            <person name="Weng Q."/>
            <person name="Mu J."/>
            <person name="Lu Y."/>
            <person name="Fan D."/>
            <person name="Liu Y."/>
            <person name="Guan J."/>
            <person name="Zhang Y."/>
            <person name="Yu S."/>
            <person name="Liu X."/>
            <person name="Zhang Y."/>
            <person name="Hong G."/>
            <person name="Han B."/>
            <person name="Choisne N."/>
            <person name="Demange N."/>
            <person name="Orjeda G."/>
            <person name="Samain S."/>
            <person name="Cattolico L."/>
            <person name="Pelletier E."/>
            <person name="Couloux A."/>
            <person name="Segurens B."/>
            <person name="Wincker P."/>
            <person name="D'Hont A."/>
            <person name="Scarpelli C."/>
            <person name="Weissenbach J."/>
            <person name="Salanoubat M."/>
            <person name="Quetier F."/>
            <person name="Yu Y."/>
            <person name="Kim H.R."/>
            <person name="Rambo T."/>
            <person name="Currie J."/>
            <person name="Collura K."/>
            <person name="Luo M."/>
            <person name="Yang T."/>
            <person name="Ammiraju J.S.S."/>
            <person name="Engler F."/>
            <person name="Soderlund C."/>
            <person name="Wing R.A."/>
            <person name="Palmer L.E."/>
            <person name="de la Bastide M."/>
            <person name="Spiegel L."/>
            <person name="Nascimento L."/>
            <person name="Zutavern T."/>
            <person name="O'Shaughnessy A."/>
            <person name="Dike S."/>
            <person name="Dedhia N."/>
            <person name="Preston R."/>
            <person name="Balija V."/>
            <person name="McCombie W.R."/>
            <person name="Chow T."/>
            <person name="Chen H."/>
            <person name="Chung M."/>
            <person name="Chen C."/>
            <person name="Shaw J."/>
            <person name="Wu H."/>
            <person name="Hsiao K."/>
            <person name="Chao Y."/>
            <person name="Chu M."/>
            <person name="Cheng C."/>
            <person name="Hour A."/>
            <person name="Lee P."/>
            <person name="Lin S."/>
            <person name="Lin Y."/>
            <person name="Liou J."/>
            <person name="Liu S."/>
            <person name="Hsing Y."/>
            <person name="Raghuvanshi S."/>
            <person name="Mohanty A."/>
            <person name="Bharti A.K."/>
            <person name="Gaur A."/>
            <person name="Gupta V."/>
            <person name="Kumar D."/>
            <person name="Ravi V."/>
            <person name="Vij S."/>
            <person name="Kapur A."/>
            <person name="Khurana P."/>
            <person name="Khurana P."/>
            <person name="Khurana J.P."/>
            <person name="Tyagi A.K."/>
            <person name="Gaikwad K."/>
            <person name="Singh A."/>
            <person name="Dalal V."/>
            <person name="Srivastava S."/>
            <person name="Dixit A."/>
            <person name="Pal A.K."/>
            <person name="Ghazi I.A."/>
            <person name="Yadav M."/>
            <person name="Pandit A."/>
            <person name="Bhargava A."/>
            <person name="Sureshbabu K."/>
            <person name="Batra K."/>
            <person name="Sharma T.R."/>
            <person name="Mohapatra T."/>
            <person name="Singh N.K."/>
            <person name="Messing J."/>
            <person name="Nelson A.B."/>
            <person name="Fuks G."/>
            <person name="Kavchok S."/>
            <person name="Keizer G."/>
            <person name="Linton E."/>
            <person name="Llaca V."/>
            <person name="Song R."/>
            <person name="Tanyolac B."/>
            <person name="Young S."/>
            <person name="Ho-Il K."/>
            <person name="Hahn J.H."/>
            <person name="Sangsakoo G."/>
            <person name="Vanavichit A."/>
            <person name="de Mattos Luiz.A.T."/>
            <person name="Zimmer P.D."/>
            <person name="Malone G."/>
            <person name="Dellagostin O."/>
            <person name="de Oliveira A.C."/>
            <person name="Bevan M."/>
            <person name="Bancroft I."/>
            <person name="Minx P."/>
            <person name="Cordum H."/>
            <person name="Wilson R."/>
            <person name="Cheng Z."/>
            <person name="Jin W."/>
            <person name="Jiang J."/>
            <person name="Leong S.A."/>
            <person name="Iwama H."/>
            <person name="Gojobori T."/>
            <person name="Itoh T."/>
            <person name="Niimura Y."/>
            <person name="Fujii Y."/>
            <person name="Habara T."/>
            <person name="Sakai H."/>
            <person name="Sato Y."/>
            <person name="Wilson G."/>
            <person name="Kumar K."/>
            <person name="McCouch S."/>
            <person name="Juretic N."/>
            <person name="Hoen D."/>
            <person name="Wright S."/>
            <person name="Bruskiewich R."/>
            <person name="Bureau T."/>
            <person name="Miyao A."/>
            <person name="Hirochika H."/>
            <person name="Nishikawa T."/>
            <person name="Kadowaki K."/>
            <person name="Sugiura M."/>
            <person name="Burr B."/>
            <person name="Sasaki T."/>
        </authorList>
    </citation>
    <scope>NUCLEOTIDE SEQUENCE [LARGE SCALE GENOMIC DNA]</scope>
    <source>
        <strain evidence="2">cv. Nipponbare</strain>
    </source>
</reference>
<accession>Q6Z3L7</accession>
<dbReference type="Proteomes" id="UP000000763">
    <property type="component" value="Chromosome 8"/>
</dbReference>
<reference evidence="2" key="2">
    <citation type="journal article" date="2008" name="Nucleic Acids Res.">
        <title>The rice annotation project database (RAP-DB): 2008 update.</title>
        <authorList>
            <consortium name="The rice annotation project (RAP)"/>
        </authorList>
    </citation>
    <scope>GENOME REANNOTATION</scope>
    <source>
        <strain evidence="2">cv. Nipponbare</strain>
    </source>
</reference>
<gene>
    <name evidence="1" type="primary">OSJNBa0087F21.33</name>
</gene>
<dbReference type="EMBL" id="AP005249">
    <property type="protein sequence ID" value="BAD05579.1"/>
    <property type="molecule type" value="Genomic_DNA"/>
</dbReference>
<evidence type="ECO:0000313" key="2">
    <source>
        <dbReference type="Proteomes" id="UP000000763"/>
    </source>
</evidence>
<sequence length="66" mass="7179">MSEEPLPLTIPSADQSTRTTIADFEQNGLRAWWASCSGSHGSSRSTGGSLERCICEFAKMSLSNKR</sequence>
<proteinExistence type="predicted"/>